<feature type="chain" id="PRO_5022824740" evidence="1">
    <location>
        <begin position="31"/>
        <end position="157"/>
    </location>
</feature>
<dbReference type="SUPFAM" id="SSF117070">
    <property type="entry name" value="LEA14-like"/>
    <property type="match status" value="1"/>
</dbReference>
<reference evidence="3 4" key="1">
    <citation type="submission" date="2019-08" db="EMBL/GenBank/DDBJ databases">
        <title>Parahaliea maris sp. nov., isolated from the surface seawater.</title>
        <authorList>
            <person name="Liu Y."/>
        </authorList>
    </citation>
    <scope>NUCLEOTIDE SEQUENCE [LARGE SCALE GENOMIC DNA]</scope>
    <source>
        <strain evidence="3 4">S2-26</strain>
    </source>
</reference>
<feature type="domain" description="Water stress and hypersensitive response" evidence="2">
    <location>
        <begin position="37"/>
        <end position="157"/>
    </location>
</feature>
<dbReference type="Pfam" id="PF03168">
    <property type="entry name" value="LEA_2"/>
    <property type="match status" value="1"/>
</dbReference>
<evidence type="ECO:0000259" key="2">
    <source>
        <dbReference type="SMART" id="SM00769"/>
    </source>
</evidence>
<proteinExistence type="predicted"/>
<evidence type="ECO:0000256" key="1">
    <source>
        <dbReference type="SAM" id="SignalP"/>
    </source>
</evidence>
<protein>
    <submittedName>
        <fullName evidence="3">LEA type 2 family protein</fullName>
    </submittedName>
</protein>
<feature type="signal peptide" evidence="1">
    <location>
        <begin position="1"/>
        <end position="30"/>
    </location>
</feature>
<dbReference type="Proteomes" id="UP000321933">
    <property type="component" value="Unassembled WGS sequence"/>
</dbReference>
<dbReference type="PROSITE" id="PS51257">
    <property type="entry name" value="PROKAR_LIPOPROTEIN"/>
    <property type="match status" value="1"/>
</dbReference>
<dbReference type="RefSeq" id="WP_148064750.1">
    <property type="nucleotide sequence ID" value="NZ_VRYZ01000005.1"/>
</dbReference>
<organism evidence="3 4">
    <name type="scientific">Parahaliea aestuarii</name>
    <dbReference type="NCBI Taxonomy" id="1852021"/>
    <lineage>
        <taxon>Bacteria</taxon>
        <taxon>Pseudomonadati</taxon>
        <taxon>Pseudomonadota</taxon>
        <taxon>Gammaproteobacteria</taxon>
        <taxon>Cellvibrionales</taxon>
        <taxon>Halieaceae</taxon>
        <taxon>Parahaliea</taxon>
    </lineage>
</organism>
<accession>A0A5C8ZRT7</accession>
<dbReference type="EMBL" id="VRYZ01000005">
    <property type="protein sequence ID" value="TXS91095.1"/>
    <property type="molecule type" value="Genomic_DNA"/>
</dbReference>
<comment type="caution">
    <text evidence="3">The sequence shown here is derived from an EMBL/GenBank/DDBJ whole genome shotgun (WGS) entry which is preliminary data.</text>
</comment>
<keyword evidence="1" id="KW-0732">Signal</keyword>
<keyword evidence="4" id="KW-1185">Reference proteome</keyword>
<dbReference type="InterPro" id="IPR004864">
    <property type="entry name" value="LEA_2"/>
</dbReference>
<dbReference type="InterPro" id="IPR013990">
    <property type="entry name" value="WHy-dom"/>
</dbReference>
<gene>
    <name evidence="3" type="ORF">FVW59_12875</name>
</gene>
<dbReference type="SMART" id="SM00769">
    <property type="entry name" value="WHy"/>
    <property type="match status" value="1"/>
</dbReference>
<evidence type="ECO:0000313" key="3">
    <source>
        <dbReference type="EMBL" id="TXS91095.1"/>
    </source>
</evidence>
<dbReference type="OrthoDB" id="6196336at2"/>
<dbReference type="AlphaFoldDB" id="A0A5C8ZRT7"/>
<dbReference type="Gene3D" id="2.60.40.1820">
    <property type="match status" value="1"/>
</dbReference>
<name>A0A5C8ZRT7_9GAMM</name>
<dbReference type="GO" id="GO:0009269">
    <property type="term" value="P:response to desiccation"/>
    <property type="evidence" value="ECO:0007669"/>
    <property type="project" value="InterPro"/>
</dbReference>
<evidence type="ECO:0000313" key="4">
    <source>
        <dbReference type="Proteomes" id="UP000321933"/>
    </source>
</evidence>
<sequence length="157" mass="17357">MFITVVREWPLRLACLFTLLLASGCASLIADIDPPAVTVENVRSLPSQDSGPRFEITLRVANPNKQALEIAGISYTIDIMDHELVSGVTNQVPRIEAYSEQVVKLEAGVHLFQMLRLLADLGRSQGDALDYRFAAKIDFQGFLPTQRVEETGSLKLN</sequence>